<dbReference type="CDD" id="cd05674">
    <property type="entry name" value="M20_yscS"/>
    <property type="match status" value="1"/>
</dbReference>
<name>A0A0C2FMX5_9PEZI</name>
<dbReference type="RefSeq" id="XP_040620413.1">
    <property type="nucleotide sequence ID" value="XM_040760923.1"/>
</dbReference>
<feature type="binding site" evidence="7">
    <location>
        <position position="189"/>
    </location>
    <ligand>
        <name>Zn(2+)</name>
        <dbReference type="ChEBI" id="CHEBI:29105"/>
        <label>1</label>
    </ligand>
</feature>
<dbReference type="Pfam" id="PF01546">
    <property type="entry name" value="Peptidase_M20"/>
    <property type="match status" value="1"/>
</dbReference>
<dbReference type="InterPro" id="IPR036264">
    <property type="entry name" value="Bact_exopeptidase_dim_dom"/>
</dbReference>
<dbReference type="Pfam" id="PF07687">
    <property type="entry name" value="M20_dimer"/>
    <property type="match status" value="1"/>
</dbReference>
<dbReference type="Gene3D" id="1.10.150.900">
    <property type="match status" value="1"/>
</dbReference>
<evidence type="ECO:0000256" key="2">
    <source>
        <dbReference type="ARBA" id="ARBA00022670"/>
    </source>
</evidence>
<comment type="caution">
    <text evidence="10">The sequence shown here is derived from an EMBL/GenBank/DDBJ whole genome shotgun (WGS) entry which is preliminary data.</text>
</comment>
<dbReference type="InterPro" id="IPR002933">
    <property type="entry name" value="Peptidase_M20"/>
</dbReference>
<dbReference type="GeneID" id="63675844"/>
<reference evidence="10 11" key="1">
    <citation type="journal article" date="2014" name="BMC Genomics">
        <title>Comparative genomics of the major fungal agents of human and animal Sporotrichosis: Sporothrix schenckii and Sporothrix brasiliensis.</title>
        <authorList>
            <person name="Teixeira M.M."/>
            <person name="de Almeida L.G."/>
            <person name="Kubitschek-Barreira P."/>
            <person name="Alves F.L."/>
            <person name="Kioshima E.S."/>
            <person name="Abadio A.K."/>
            <person name="Fernandes L."/>
            <person name="Derengowski L.S."/>
            <person name="Ferreira K.S."/>
            <person name="Souza R.C."/>
            <person name="Ruiz J.C."/>
            <person name="de Andrade N.C."/>
            <person name="Paes H.C."/>
            <person name="Nicola A.M."/>
            <person name="Albuquerque P."/>
            <person name="Gerber A.L."/>
            <person name="Martins V.P."/>
            <person name="Peconick L.D."/>
            <person name="Neto A.V."/>
            <person name="Chaucanez C.B."/>
            <person name="Silva P.A."/>
            <person name="Cunha O.L."/>
            <person name="de Oliveira F.F."/>
            <person name="dos Santos T.C."/>
            <person name="Barros A.L."/>
            <person name="Soares M.A."/>
            <person name="de Oliveira L.M."/>
            <person name="Marini M.M."/>
            <person name="Villalobos-Duno H."/>
            <person name="Cunha M.M."/>
            <person name="de Hoog S."/>
            <person name="da Silveira J.F."/>
            <person name="Henrissat B."/>
            <person name="Nino-Vega G.A."/>
            <person name="Cisalpino P.S."/>
            <person name="Mora-Montes H.M."/>
            <person name="Almeida S.R."/>
            <person name="Stajich J.E."/>
            <person name="Lopes-Bezerra L.M."/>
            <person name="Vasconcelos A.T."/>
            <person name="Felipe M.S."/>
        </authorList>
    </citation>
    <scope>NUCLEOTIDE SEQUENCE [LARGE SCALE GENOMIC DNA]</scope>
    <source>
        <strain evidence="10 11">5110</strain>
    </source>
</reference>
<keyword evidence="8" id="KW-0732">Signal</keyword>
<keyword evidence="3 7" id="KW-0479">Metal-binding</keyword>
<feature type="active site" evidence="6">
    <location>
        <position position="158"/>
    </location>
</feature>
<protein>
    <submittedName>
        <fullName evidence="10">Gly-Xaa carboxypeptidase</fullName>
    </submittedName>
</protein>
<evidence type="ECO:0000256" key="3">
    <source>
        <dbReference type="ARBA" id="ARBA00022723"/>
    </source>
</evidence>
<dbReference type="HOGENOM" id="CLU_021802_11_0_1"/>
<dbReference type="VEuPathDB" id="FungiDB:SPBR_02620"/>
<gene>
    <name evidence="10" type="ORF">SPBR_02620</name>
</gene>
<dbReference type="InterPro" id="IPR017141">
    <property type="entry name" value="Pept_M20_carboxypep"/>
</dbReference>
<feature type="domain" description="Peptidase M20 dimerisation" evidence="9">
    <location>
        <begin position="280"/>
        <end position="430"/>
    </location>
</feature>
<dbReference type="InterPro" id="IPR001261">
    <property type="entry name" value="ArgE/DapE_CS"/>
</dbReference>
<evidence type="ECO:0000313" key="10">
    <source>
        <dbReference type="EMBL" id="KIH92403.1"/>
    </source>
</evidence>
<evidence type="ECO:0000256" key="4">
    <source>
        <dbReference type="ARBA" id="ARBA00022801"/>
    </source>
</evidence>
<keyword evidence="11" id="KW-1185">Reference proteome</keyword>
<dbReference type="PROSITE" id="PS00758">
    <property type="entry name" value="ARGE_DAPE_CPG2_1"/>
    <property type="match status" value="1"/>
</dbReference>
<dbReference type="Gene3D" id="3.40.630.10">
    <property type="entry name" value="Zn peptidases"/>
    <property type="match status" value="1"/>
</dbReference>
<organism evidence="10 11">
    <name type="scientific">Sporothrix brasiliensis 5110</name>
    <dbReference type="NCBI Taxonomy" id="1398154"/>
    <lineage>
        <taxon>Eukaryota</taxon>
        <taxon>Fungi</taxon>
        <taxon>Dikarya</taxon>
        <taxon>Ascomycota</taxon>
        <taxon>Pezizomycotina</taxon>
        <taxon>Sordariomycetes</taxon>
        <taxon>Sordariomycetidae</taxon>
        <taxon>Ophiostomatales</taxon>
        <taxon>Ophiostomataceae</taxon>
        <taxon>Sporothrix</taxon>
    </lineage>
</organism>
<sequence>MKFNGLRLLFLSAATPALAAVLATSNSDDSTSHQHVIGGDHVDSDRFTCDLPPPVAPPASDGLLSADELFGGAEARELQAHRLAAAVRVPSVSYDDMQDVDVDPRWAVFADLHRVFEALFPVVHRHMTVTKINQYGLVFSINGSDSSLRPILLTGHQDVVPVPDPSAWTHPPFSGYFDGTWLWGRGAADDKSSVTALLSVAEALLAHEDWTPRRTLILAFGCDEESLGERGAGAINKHLEAVYGRDSMVLLLDEGGSGLDLVQGRGDGDEDTLFALPAVAEKGQINVFYELRARGGHSSTPLPHTAIGIAAEIVAALEAHAYAPKLVEGSPLHNNYVCRARYSPDADRNVTRLVANNELAALADLLASYDPMLKFRLQTSQAVDIIHAGLKINAMPEKVEIGVNYRVAPHESLDTVKQRTVELLQPIVAKYNIALTAFGKEVKEVKEVKGAAADTDTAASVVGADGAVHAQYDVDYDASLVVTAPMELPVAPITPTTGPVWDLFSGTIQHTFAFDGGRVVPVGDIMNGNTDTRSYLGLTRNVFRWDPLRPTSFQNMHAIDEAMHIDGHMEAVRFYYNLVRNFDAADV</sequence>
<keyword evidence="5 7" id="KW-0862">Zinc</keyword>
<dbReference type="Gene3D" id="3.30.70.360">
    <property type="match status" value="1"/>
</dbReference>
<dbReference type="GO" id="GO:0051603">
    <property type="term" value="P:proteolysis involved in protein catabolic process"/>
    <property type="evidence" value="ECO:0007669"/>
    <property type="project" value="TreeGrafter"/>
</dbReference>
<dbReference type="AlphaFoldDB" id="A0A0C2FMX5"/>
<dbReference type="PANTHER" id="PTHR45962">
    <property type="entry name" value="N-FATTY-ACYL-AMINO ACID SYNTHASE/HYDROLASE PM20D1"/>
    <property type="match status" value="1"/>
</dbReference>
<evidence type="ECO:0000313" key="11">
    <source>
        <dbReference type="Proteomes" id="UP000031575"/>
    </source>
</evidence>
<dbReference type="EMBL" id="AWTV01000006">
    <property type="protein sequence ID" value="KIH92403.1"/>
    <property type="molecule type" value="Genomic_DNA"/>
</dbReference>
<dbReference type="SUPFAM" id="SSF55031">
    <property type="entry name" value="Bacterial exopeptidase dimerisation domain"/>
    <property type="match status" value="1"/>
</dbReference>
<evidence type="ECO:0000259" key="9">
    <source>
        <dbReference type="Pfam" id="PF07687"/>
    </source>
</evidence>
<feature type="active site" description="Proton acceptor" evidence="6">
    <location>
        <position position="224"/>
    </location>
</feature>
<feature type="binding site" evidence="7">
    <location>
        <position position="225"/>
    </location>
    <ligand>
        <name>Zn(2+)</name>
        <dbReference type="ChEBI" id="CHEBI:29105"/>
        <label>1</label>
    </ligand>
</feature>
<dbReference type="GO" id="GO:0000328">
    <property type="term" value="C:fungal-type vacuole lumen"/>
    <property type="evidence" value="ECO:0007669"/>
    <property type="project" value="TreeGrafter"/>
</dbReference>
<accession>A0A0C2FMX5</accession>
<feature type="binding site" evidence="7">
    <location>
        <position position="189"/>
    </location>
    <ligand>
        <name>Zn(2+)</name>
        <dbReference type="ChEBI" id="CHEBI:29105"/>
        <label>2</label>
    </ligand>
</feature>
<dbReference type="GO" id="GO:0046872">
    <property type="term" value="F:metal ion binding"/>
    <property type="evidence" value="ECO:0007669"/>
    <property type="project" value="UniProtKB-KW"/>
</dbReference>
<feature type="binding site" evidence="7">
    <location>
        <position position="156"/>
    </location>
    <ligand>
        <name>Zn(2+)</name>
        <dbReference type="ChEBI" id="CHEBI:29105"/>
        <label>2</label>
    </ligand>
</feature>
<dbReference type="SUPFAM" id="SSF53187">
    <property type="entry name" value="Zn-dependent exopeptidases"/>
    <property type="match status" value="1"/>
</dbReference>
<keyword evidence="4" id="KW-0378">Hydrolase</keyword>
<proteinExistence type="inferred from homology"/>
<dbReference type="InterPro" id="IPR011650">
    <property type="entry name" value="Peptidase_M20_dimer"/>
</dbReference>
<evidence type="ECO:0000256" key="8">
    <source>
        <dbReference type="SAM" id="SignalP"/>
    </source>
</evidence>
<evidence type="ECO:0000256" key="7">
    <source>
        <dbReference type="PIRSR" id="PIRSR037217-2"/>
    </source>
</evidence>
<keyword evidence="10" id="KW-0121">Carboxypeptidase</keyword>
<keyword evidence="2" id="KW-0645">Protease</keyword>
<feature type="binding site" evidence="7">
    <location>
        <position position="557"/>
    </location>
    <ligand>
        <name>Zn(2+)</name>
        <dbReference type="ChEBI" id="CHEBI:29105"/>
        <label>1</label>
    </ligand>
</feature>
<dbReference type="GO" id="GO:0004181">
    <property type="term" value="F:metallocarboxypeptidase activity"/>
    <property type="evidence" value="ECO:0007669"/>
    <property type="project" value="InterPro"/>
</dbReference>
<feature type="binding site" evidence="7">
    <location>
        <position position="253"/>
    </location>
    <ligand>
        <name>Zn(2+)</name>
        <dbReference type="ChEBI" id="CHEBI:29105"/>
        <label>2</label>
    </ligand>
</feature>
<comment type="similarity">
    <text evidence="1">Belongs to the peptidase M20A family.</text>
</comment>
<evidence type="ECO:0000256" key="6">
    <source>
        <dbReference type="PIRSR" id="PIRSR037217-1"/>
    </source>
</evidence>
<feature type="chain" id="PRO_5002149033" evidence="8">
    <location>
        <begin position="20"/>
        <end position="587"/>
    </location>
</feature>
<dbReference type="PIRSF" id="PIRSF037217">
    <property type="entry name" value="Carboxypeptidase_S"/>
    <property type="match status" value="1"/>
</dbReference>
<evidence type="ECO:0000256" key="5">
    <source>
        <dbReference type="ARBA" id="ARBA00022833"/>
    </source>
</evidence>
<dbReference type="OrthoDB" id="3064516at2759"/>
<dbReference type="InterPro" id="IPR047177">
    <property type="entry name" value="Pept_M20A"/>
</dbReference>
<dbReference type="PANTHER" id="PTHR45962:SF1">
    <property type="entry name" value="N-FATTY-ACYL-AMINO ACID SYNTHASE_HYDROLASE PM20D1"/>
    <property type="match status" value="1"/>
</dbReference>
<feature type="signal peptide" evidence="8">
    <location>
        <begin position="1"/>
        <end position="19"/>
    </location>
</feature>
<evidence type="ECO:0000256" key="1">
    <source>
        <dbReference type="ARBA" id="ARBA00006247"/>
    </source>
</evidence>
<dbReference type="Proteomes" id="UP000031575">
    <property type="component" value="Unassembled WGS sequence"/>
</dbReference>